<dbReference type="CDD" id="cd10527">
    <property type="entry name" value="SET_LSMT"/>
    <property type="match status" value="1"/>
</dbReference>
<feature type="domain" description="SET" evidence="1">
    <location>
        <begin position="21"/>
        <end position="264"/>
    </location>
</feature>
<name>E4XJC0_OIKDI</name>
<accession>E4XJC0</accession>
<sequence length="432" mass="50432">MVTQNSIVEKKLRTLQIDVDQSINLEDFPKTGRGVQAVERVQKGKNIFHITSDWLITPRFVVENLKEAKYFCEAAGRIGRAVDAFDLLILWIVTESTRETYFGRKTRFAGYFETLPIKYSVPYFVPEKYRRLLTNQVRTDVEKELNKLYDRHETFEIIRKEIRSTYHQEIISECSWVKFRWAAATIKTRQIYIFDEKYEELKIDGLQIGTPFDSSGLAPWFDMLNHGDVAHVNCKFYCTSPADGLVCEALRDILPGEQLLISYDERSDDQMLVDYGFSLGPGENQRTFLEITLREIVELGTLELHLGRYLEEIFEKFAHCEVANSDYCLKITQKGPSYDVLPFLVSILPQICPLRNKNELDREAHKVLELMMMRRIAEIEKIDELELQEFMNEKKYPCAVGSFRTLRQSHKFIAEQELERLDNLKTAVINES</sequence>
<dbReference type="PANTHER" id="PTHR13271">
    <property type="entry name" value="UNCHARACTERIZED PUTATIVE METHYLTRANSFERASE"/>
    <property type="match status" value="1"/>
</dbReference>
<dbReference type="EMBL" id="FN653059">
    <property type="protein sequence ID" value="CBY10563.1"/>
    <property type="molecule type" value="Genomic_DNA"/>
</dbReference>
<organism evidence="2">
    <name type="scientific">Oikopleura dioica</name>
    <name type="common">Tunicate</name>
    <dbReference type="NCBI Taxonomy" id="34765"/>
    <lineage>
        <taxon>Eukaryota</taxon>
        <taxon>Metazoa</taxon>
        <taxon>Chordata</taxon>
        <taxon>Tunicata</taxon>
        <taxon>Appendicularia</taxon>
        <taxon>Copelata</taxon>
        <taxon>Oikopleuridae</taxon>
        <taxon>Oikopleura</taxon>
    </lineage>
</organism>
<dbReference type="Proteomes" id="UP000011014">
    <property type="component" value="Unassembled WGS sequence"/>
</dbReference>
<evidence type="ECO:0000313" key="3">
    <source>
        <dbReference type="EMBL" id="CBY37730.1"/>
    </source>
</evidence>
<dbReference type="PROSITE" id="PS50280">
    <property type="entry name" value="SET"/>
    <property type="match status" value="1"/>
</dbReference>
<dbReference type="Gene3D" id="3.90.1410.10">
    <property type="entry name" value="set domain protein methyltransferase, domain 1"/>
    <property type="match status" value="1"/>
</dbReference>
<dbReference type="OrthoDB" id="341421at2759"/>
<dbReference type="Proteomes" id="UP000001307">
    <property type="component" value="Unassembled WGS sequence"/>
</dbReference>
<dbReference type="EMBL" id="FN655047">
    <property type="protein sequence ID" value="CBY37730.1"/>
    <property type="molecule type" value="Genomic_DNA"/>
</dbReference>
<dbReference type="InterPro" id="IPR050600">
    <property type="entry name" value="SETD3_SETD6_MTase"/>
</dbReference>
<dbReference type="InParanoid" id="E4XJC0"/>
<dbReference type="GO" id="GO:0016279">
    <property type="term" value="F:protein-lysine N-methyltransferase activity"/>
    <property type="evidence" value="ECO:0007669"/>
    <property type="project" value="TreeGrafter"/>
</dbReference>
<dbReference type="Pfam" id="PF00856">
    <property type="entry name" value="SET"/>
    <property type="match status" value="1"/>
</dbReference>
<evidence type="ECO:0000313" key="2">
    <source>
        <dbReference type="EMBL" id="CBY10563.1"/>
    </source>
</evidence>
<dbReference type="SUPFAM" id="SSF82199">
    <property type="entry name" value="SET domain"/>
    <property type="match status" value="1"/>
</dbReference>
<dbReference type="AlphaFoldDB" id="E4XJC0"/>
<protein>
    <recommendedName>
        <fullName evidence="1">SET domain-containing protein</fullName>
    </recommendedName>
</protein>
<proteinExistence type="predicted"/>
<keyword evidence="4" id="KW-1185">Reference proteome</keyword>
<evidence type="ECO:0000313" key="4">
    <source>
        <dbReference type="Proteomes" id="UP000001307"/>
    </source>
</evidence>
<dbReference type="InterPro" id="IPR046341">
    <property type="entry name" value="SET_dom_sf"/>
</dbReference>
<evidence type="ECO:0000259" key="1">
    <source>
        <dbReference type="PROSITE" id="PS50280"/>
    </source>
</evidence>
<reference evidence="2" key="1">
    <citation type="journal article" date="2010" name="Science">
        <title>Plasticity of animal genome architecture unmasked by rapid evolution of a pelagic tunicate.</title>
        <authorList>
            <person name="Denoeud F."/>
            <person name="Henriet S."/>
            <person name="Mungpakdee S."/>
            <person name="Aury J.M."/>
            <person name="Da Silva C."/>
            <person name="Brinkmann H."/>
            <person name="Mikhaleva J."/>
            <person name="Olsen L.C."/>
            <person name="Jubin C."/>
            <person name="Canestro C."/>
            <person name="Bouquet J.M."/>
            <person name="Danks G."/>
            <person name="Poulain J."/>
            <person name="Campsteijn C."/>
            <person name="Adamski M."/>
            <person name="Cross I."/>
            <person name="Yadetie F."/>
            <person name="Muffato M."/>
            <person name="Louis A."/>
            <person name="Butcher S."/>
            <person name="Tsagkogeorga G."/>
            <person name="Konrad A."/>
            <person name="Singh S."/>
            <person name="Jensen M.F."/>
            <person name="Cong E.H."/>
            <person name="Eikeseth-Otteraa H."/>
            <person name="Noel B."/>
            <person name="Anthouard V."/>
            <person name="Porcel B.M."/>
            <person name="Kachouri-Lafond R."/>
            <person name="Nishino A."/>
            <person name="Ugolini M."/>
            <person name="Chourrout P."/>
            <person name="Nishida H."/>
            <person name="Aasland R."/>
            <person name="Huzurbazar S."/>
            <person name="Westhof E."/>
            <person name="Delsuc F."/>
            <person name="Lehrach H."/>
            <person name="Reinhardt R."/>
            <person name="Weissenbach J."/>
            <person name="Roy S.W."/>
            <person name="Artiguenave F."/>
            <person name="Postlethwait J.H."/>
            <person name="Manak J.R."/>
            <person name="Thompson E.M."/>
            <person name="Jaillon O."/>
            <person name="Du Pasquier L."/>
            <person name="Boudinot P."/>
            <person name="Liberles D.A."/>
            <person name="Volff J.N."/>
            <person name="Philippe H."/>
            <person name="Lenhard B."/>
            <person name="Roest Crollius H."/>
            <person name="Wincker P."/>
            <person name="Chourrout D."/>
        </authorList>
    </citation>
    <scope>NUCLEOTIDE SEQUENCE [LARGE SCALE GENOMIC DNA]</scope>
</reference>
<dbReference type="InterPro" id="IPR001214">
    <property type="entry name" value="SET_dom"/>
</dbReference>
<gene>
    <name evidence="2" type="ORF">GSOID_T00012711001</name>
    <name evidence="3" type="ORF">GSOID_T00031215001</name>
</gene>